<dbReference type="GO" id="GO:0008531">
    <property type="term" value="F:riboflavin kinase activity"/>
    <property type="evidence" value="ECO:0007669"/>
    <property type="project" value="UniProtKB-UniRule"/>
</dbReference>
<dbReference type="Pfam" id="PF06574">
    <property type="entry name" value="FAD_syn"/>
    <property type="match status" value="1"/>
</dbReference>
<dbReference type="InterPro" id="IPR015865">
    <property type="entry name" value="Riboflavin_kinase_bac/euk"/>
</dbReference>
<dbReference type="GO" id="GO:0006747">
    <property type="term" value="P:FAD biosynthetic process"/>
    <property type="evidence" value="ECO:0007669"/>
    <property type="project" value="UniProtKB-UniRule"/>
</dbReference>
<dbReference type="RefSeq" id="WP_353892045.1">
    <property type="nucleotide sequence ID" value="NZ_CP159485.1"/>
</dbReference>
<dbReference type="FunFam" id="3.40.50.620:FF:000021">
    <property type="entry name" value="Riboflavin biosynthesis protein"/>
    <property type="match status" value="1"/>
</dbReference>
<name>A0AAU8HP41_9FIRM</name>
<evidence type="ECO:0000256" key="11">
    <source>
        <dbReference type="ARBA" id="ARBA00023268"/>
    </source>
</evidence>
<comment type="similarity">
    <text evidence="14">Belongs to the ribF family.</text>
</comment>
<proteinExistence type="inferred from homology"/>
<keyword evidence="11" id="KW-0511">Multifunctional enzyme</keyword>
<keyword evidence="10 14" id="KW-0067">ATP-binding</keyword>
<comment type="catalytic activity">
    <reaction evidence="12 14">
        <text>riboflavin + ATP = FMN + ADP + H(+)</text>
        <dbReference type="Rhea" id="RHEA:14357"/>
        <dbReference type="ChEBI" id="CHEBI:15378"/>
        <dbReference type="ChEBI" id="CHEBI:30616"/>
        <dbReference type="ChEBI" id="CHEBI:57986"/>
        <dbReference type="ChEBI" id="CHEBI:58210"/>
        <dbReference type="ChEBI" id="CHEBI:456216"/>
        <dbReference type="EC" id="2.7.1.26"/>
    </reaction>
</comment>
<keyword evidence="5 14" id="KW-0808">Transferase</keyword>
<dbReference type="PANTHER" id="PTHR22749">
    <property type="entry name" value="RIBOFLAVIN KINASE/FMN ADENYLYLTRANSFERASE"/>
    <property type="match status" value="1"/>
</dbReference>
<evidence type="ECO:0000256" key="13">
    <source>
        <dbReference type="ARBA" id="ARBA00049494"/>
    </source>
</evidence>
<dbReference type="NCBIfam" id="TIGR00083">
    <property type="entry name" value="ribF"/>
    <property type="match status" value="1"/>
</dbReference>
<evidence type="ECO:0000259" key="15">
    <source>
        <dbReference type="SMART" id="SM00904"/>
    </source>
</evidence>
<evidence type="ECO:0000256" key="1">
    <source>
        <dbReference type="ARBA" id="ARBA00004726"/>
    </source>
</evidence>
<dbReference type="InterPro" id="IPR014729">
    <property type="entry name" value="Rossmann-like_a/b/a_fold"/>
</dbReference>
<evidence type="ECO:0000256" key="7">
    <source>
        <dbReference type="ARBA" id="ARBA00022741"/>
    </source>
</evidence>
<evidence type="ECO:0000256" key="6">
    <source>
        <dbReference type="ARBA" id="ARBA00022695"/>
    </source>
</evidence>
<dbReference type="GO" id="GO:0005524">
    <property type="term" value="F:ATP binding"/>
    <property type="evidence" value="ECO:0007669"/>
    <property type="project" value="UniProtKB-UniRule"/>
</dbReference>
<gene>
    <name evidence="16" type="ORF">PRVXH_001367</name>
</gene>
<comment type="pathway">
    <text evidence="1 14">Cofactor biosynthesis; FAD biosynthesis; FAD from FMN: step 1/1.</text>
</comment>
<dbReference type="InterPro" id="IPR023468">
    <property type="entry name" value="Riboflavin_kinase"/>
</dbReference>
<dbReference type="CDD" id="cd02064">
    <property type="entry name" value="FAD_synthetase_N"/>
    <property type="match status" value="1"/>
</dbReference>
<evidence type="ECO:0000313" key="16">
    <source>
        <dbReference type="EMBL" id="XCI27467.1"/>
    </source>
</evidence>
<reference evidence="16" key="2">
    <citation type="submission" date="2024-06" db="EMBL/GenBank/DDBJ databases">
        <authorList>
            <person name="Petrova K.O."/>
            <person name="Toshchakov S.V."/>
            <person name="Boltjanskaja Y.V."/>
            <person name="Kevbrin V.V."/>
        </authorList>
    </citation>
    <scope>NUCLEOTIDE SEQUENCE</scope>
    <source>
        <strain evidence="16">Z-710</strain>
    </source>
</reference>
<sequence>MEVIFGLEKIKLIQGSSFVTIGNFDGYHKGHKQLVEKVKEKAKSSGGSSVIISFFPHPQSLFVPDFKVINPIEIKVEKLKKTEVDYLIIIPFTKDFAGYSPKKFVQEILINKLKCKGLVIGYDFCFGRNGEGNAKFLKKYSEFNTEVLDAVTFDNVVASSTLLRKALLDGDIQLFYNVAGEYPIYSGIVVSGLGLGKKMGFPTANFYLNSNTLYPKNGVYAVKVKVDGKTFSGVANFGTKPTIGNNKYGVEVHIFDLEKTLYGKMVCISLVKFLRSEQNFENKIELINQVNNDIKDARRILT</sequence>
<reference evidence="16" key="1">
    <citation type="journal article" date="2018" name="Antonie Van Leeuwenhoek">
        <title>Proteinivorax hydrogeniformans sp. nov., an anaerobic, haloalkaliphilic bacterium fermenting proteinaceous compounds with high hydrogen production.</title>
        <authorList>
            <person name="Boltyanskaya Y."/>
            <person name="Detkova E."/>
            <person name="Pimenov N."/>
            <person name="Kevbrin V."/>
        </authorList>
    </citation>
    <scope>NUCLEOTIDE SEQUENCE</scope>
    <source>
        <strain evidence="16">Z-710</strain>
    </source>
</reference>
<keyword evidence="7 14" id="KW-0547">Nucleotide-binding</keyword>
<dbReference type="EC" id="2.7.7.2" evidence="14"/>
<evidence type="ECO:0000256" key="12">
    <source>
        <dbReference type="ARBA" id="ARBA00047880"/>
    </source>
</evidence>
<dbReference type="GO" id="GO:0009231">
    <property type="term" value="P:riboflavin biosynthetic process"/>
    <property type="evidence" value="ECO:0007669"/>
    <property type="project" value="InterPro"/>
</dbReference>
<dbReference type="InterPro" id="IPR015864">
    <property type="entry name" value="FAD_synthase"/>
</dbReference>
<evidence type="ECO:0000256" key="3">
    <source>
        <dbReference type="ARBA" id="ARBA00022630"/>
    </source>
</evidence>
<evidence type="ECO:0000256" key="4">
    <source>
        <dbReference type="ARBA" id="ARBA00022643"/>
    </source>
</evidence>
<evidence type="ECO:0000256" key="9">
    <source>
        <dbReference type="ARBA" id="ARBA00022827"/>
    </source>
</evidence>
<dbReference type="Pfam" id="PF01687">
    <property type="entry name" value="Flavokinase"/>
    <property type="match status" value="1"/>
</dbReference>
<keyword evidence="3 14" id="KW-0285">Flavoprotein</keyword>
<dbReference type="GO" id="GO:0009398">
    <property type="term" value="P:FMN biosynthetic process"/>
    <property type="evidence" value="ECO:0007669"/>
    <property type="project" value="UniProtKB-UniRule"/>
</dbReference>
<protein>
    <recommendedName>
        <fullName evidence="14">Riboflavin biosynthesis protein</fullName>
    </recommendedName>
    <domain>
        <recommendedName>
            <fullName evidence="14">Riboflavin kinase</fullName>
            <ecNumber evidence="14">2.7.1.26</ecNumber>
        </recommendedName>
        <alternativeName>
            <fullName evidence="14">Flavokinase</fullName>
        </alternativeName>
    </domain>
    <domain>
        <recommendedName>
            <fullName evidence="14">FMN adenylyltransferase</fullName>
            <ecNumber evidence="14">2.7.7.2</ecNumber>
        </recommendedName>
        <alternativeName>
            <fullName evidence="14">FAD pyrophosphorylase</fullName>
        </alternativeName>
        <alternativeName>
            <fullName evidence="14">FAD synthase</fullName>
        </alternativeName>
    </domain>
</protein>
<evidence type="ECO:0000256" key="14">
    <source>
        <dbReference type="PIRNR" id="PIRNR004491"/>
    </source>
</evidence>
<dbReference type="SUPFAM" id="SSF82114">
    <property type="entry name" value="Riboflavin kinase-like"/>
    <property type="match status" value="1"/>
</dbReference>
<feature type="domain" description="Riboflavin kinase" evidence="15">
    <location>
        <begin position="178"/>
        <end position="302"/>
    </location>
</feature>
<keyword evidence="8 14" id="KW-0418">Kinase</keyword>
<comment type="catalytic activity">
    <reaction evidence="13 14">
        <text>FMN + ATP + H(+) = FAD + diphosphate</text>
        <dbReference type="Rhea" id="RHEA:17237"/>
        <dbReference type="ChEBI" id="CHEBI:15378"/>
        <dbReference type="ChEBI" id="CHEBI:30616"/>
        <dbReference type="ChEBI" id="CHEBI:33019"/>
        <dbReference type="ChEBI" id="CHEBI:57692"/>
        <dbReference type="ChEBI" id="CHEBI:58210"/>
        <dbReference type="EC" id="2.7.7.2"/>
    </reaction>
</comment>
<accession>A0AAU8HP41</accession>
<evidence type="ECO:0000256" key="8">
    <source>
        <dbReference type="ARBA" id="ARBA00022777"/>
    </source>
</evidence>
<dbReference type="AlphaFoldDB" id="A0AAU8HP41"/>
<dbReference type="Gene3D" id="2.40.30.30">
    <property type="entry name" value="Riboflavin kinase-like"/>
    <property type="match status" value="1"/>
</dbReference>
<evidence type="ECO:0000256" key="5">
    <source>
        <dbReference type="ARBA" id="ARBA00022679"/>
    </source>
</evidence>
<dbReference type="PANTHER" id="PTHR22749:SF6">
    <property type="entry name" value="RIBOFLAVIN KINASE"/>
    <property type="match status" value="1"/>
</dbReference>
<dbReference type="SMART" id="SM00904">
    <property type="entry name" value="Flavokinase"/>
    <property type="match status" value="1"/>
</dbReference>
<dbReference type="PIRSF" id="PIRSF004491">
    <property type="entry name" value="FAD_Synth"/>
    <property type="match status" value="1"/>
</dbReference>
<dbReference type="SUPFAM" id="SSF52374">
    <property type="entry name" value="Nucleotidylyl transferase"/>
    <property type="match status" value="1"/>
</dbReference>
<dbReference type="NCBIfam" id="NF004162">
    <property type="entry name" value="PRK05627.1-5"/>
    <property type="match status" value="1"/>
</dbReference>
<keyword evidence="6 14" id="KW-0548">Nucleotidyltransferase</keyword>
<evidence type="ECO:0000256" key="2">
    <source>
        <dbReference type="ARBA" id="ARBA00005201"/>
    </source>
</evidence>
<keyword evidence="4 14" id="KW-0288">FMN</keyword>
<dbReference type="InterPro" id="IPR002606">
    <property type="entry name" value="Riboflavin_kinase_bac"/>
</dbReference>
<dbReference type="GO" id="GO:0003919">
    <property type="term" value="F:FMN adenylyltransferase activity"/>
    <property type="evidence" value="ECO:0007669"/>
    <property type="project" value="UniProtKB-UniRule"/>
</dbReference>
<dbReference type="EMBL" id="CP159485">
    <property type="protein sequence ID" value="XCI27467.1"/>
    <property type="molecule type" value="Genomic_DNA"/>
</dbReference>
<evidence type="ECO:0000256" key="10">
    <source>
        <dbReference type="ARBA" id="ARBA00022840"/>
    </source>
</evidence>
<dbReference type="EC" id="2.7.1.26" evidence="14"/>
<dbReference type="InterPro" id="IPR023465">
    <property type="entry name" value="Riboflavin_kinase_dom_sf"/>
</dbReference>
<organism evidence="16">
    <name type="scientific">Proteinivorax hydrogeniformans</name>
    <dbReference type="NCBI Taxonomy" id="1826727"/>
    <lineage>
        <taxon>Bacteria</taxon>
        <taxon>Bacillati</taxon>
        <taxon>Bacillota</taxon>
        <taxon>Clostridia</taxon>
        <taxon>Eubacteriales</taxon>
        <taxon>Proteinivoracaceae</taxon>
        <taxon>Proteinivorax</taxon>
    </lineage>
</organism>
<keyword evidence="9 14" id="KW-0274">FAD</keyword>
<comment type="pathway">
    <text evidence="2 14">Cofactor biosynthesis; FMN biosynthesis; FMN from riboflavin (ATP route): step 1/1.</text>
</comment>
<dbReference type="Gene3D" id="3.40.50.620">
    <property type="entry name" value="HUPs"/>
    <property type="match status" value="1"/>
</dbReference>